<evidence type="ECO:0000313" key="2">
    <source>
        <dbReference type="Proteomes" id="UP000823775"/>
    </source>
</evidence>
<proteinExistence type="predicted"/>
<sequence length="104" mass="11805">MGEEEEVMREEEEGEVAIMVVRCFSVLGSGSDLSEIGMVALMAEVRMKRELEGVRLVGHGGCATAAVREKREERVWTVLGNMDFCRRWEIERGCCSGYDEEREK</sequence>
<evidence type="ECO:0000313" key="1">
    <source>
        <dbReference type="EMBL" id="MCD7456410.1"/>
    </source>
</evidence>
<name>A0ABS8SC00_DATST</name>
<comment type="caution">
    <text evidence="1">The sequence shown here is derived from an EMBL/GenBank/DDBJ whole genome shotgun (WGS) entry which is preliminary data.</text>
</comment>
<dbReference type="Proteomes" id="UP000823775">
    <property type="component" value="Unassembled WGS sequence"/>
</dbReference>
<keyword evidence="2" id="KW-1185">Reference proteome</keyword>
<accession>A0ABS8SC00</accession>
<gene>
    <name evidence="1" type="ORF">HAX54_031642</name>
</gene>
<protein>
    <submittedName>
        <fullName evidence="1">Uncharacterized protein</fullName>
    </submittedName>
</protein>
<organism evidence="1 2">
    <name type="scientific">Datura stramonium</name>
    <name type="common">Jimsonweed</name>
    <name type="synonym">Common thornapple</name>
    <dbReference type="NCBI Taxonomy" id="4076"/>
    <lineage>
        <taxon>Eukaryota</taxon>
        <taxon>Viridiplantae</taxon>
        <taxon>Streptophyta</taxon>
        <taxon>Embryophyta</taxon>
        <taxon>Tracheophyta</taxon>
        <taxon>Spermatophyta</taxon>
        <taxon>Magnoliopsida</taxon>
        <taxon>eudicotyledons</taxon>
        <taxon>Gunneridae</taxon>
        <taxon>Pentapetalae</taxon>
        <taxon>asterids</taxon>
        <taxon>lamiids</taxon>
        <taxon>Solanales</taxon>
        <taxon>Solanaceae</taxon>
        <taxon>Solanoideae</taxon>
        <taxon>Datureae</taxon>
        <taxon>Datura</taxon>
    </lineage>
</organism>
<reference evidence="1 2" key="1">
    <citation type="journal article" date="2021" name="BMC Genomics">
        <title>Datura genome reveals duplications of psychoactive alkaloid biosynthetic genes and high mutation rate following tissue culture.</title>
        <authorList>
            <person name="Rajewski A."/>
            <person name="Carter-House D."/>
            <person name="Stajich J."/>
            <person name="Litt A."/>
        </authorList>
    </citation>
    <scope>NUCLEOTIDE SEQUENCE [LARGE SCALE GENOMIC DNA]</scope>
    <source>
        <strain evidence="1">AR-01</strain>
    </source>
</reference>
<dbReference type="EMBL" id="JACEIK010000400">
    <property type="protein sequence ID" value="MCD7456410.1"/>
    <property type="molecule type" value="Genomic_DNA"/>
</dbReference>